<evidence type="ECO:0000256" key="1">
    <source>
        <dbReference type="SAM" id="MobiDB-lite"/>
    </source>
</evidence>
<name>A0A916JLV2_9FLAO</name>
<dbReference type="KEGG" id="ptan:CRYO30217_01696"/>
<dbReference type="AlphaFoldDB" id="A0A916JLV2"/>
<dbReference type="Proteomes" id="UP000683507">
    <property type="component" value="Chromosome"/>
</dbReference>
<feature type="region of interest" description="Disordered" evidence="1">
    <location>
        <begin position="186"/>
        <end position="228"/>
    </location>
</feature>
<dbReference type="EMBL" id="OU015584">
    <property type="protein sequence ID" value="CAG5081661.1"/>
    <property type="molecule type" value="Genomic_DNA"/>
</dbReference>
<reference evidence="2" key="1">
    <citation type="submission" date="2021-04" db="EMBL/GenBank/DDBJ databases">
        <authorList>
            <person name="Rodrigo-Torres L."/>
            <person name="Arahal R. D."/>
            <person name="Lucena T."/>
        </authorList>
    </citation>
    <scope>NUCLEOTIDE SEQUENCE</scope>
    <source>
        <strain evidence="2">AS29M-1</strain>
    </source>
</reference>
<dbReference type="RefSeq" id="WP_258541887.1">
    <property type="nucleotide sequence ID" value="NZ_OU015584.1"/>
</dbReference>
<accession>A0A916JLV2</accession>
<protein>
    <recommendedName>
        <fullName evidence="4">DUF4294 domain-containing protein</fullName>
    </recommendedName>
</protein>
<dbReference type="Pfam" id="PF14127">
    <property type="entry name" value="DUF4294"/>
    <property type="match status" value="1"/>
</dbReference>
<evidence type="ECO:0008006" key="4">
    <source>
        <dbReference type="Google" id="ProtNLM"/>
    </source>
</evidence>
<feature type="compositionally biased region" description="Basic and acidic residues" evidence="1">
    <location>
        <begin position="215"/>
        <end position="228"/>
    </location>
</feature>
<feature type="compositionally biased region" description="Basic residues" evidence="1">
    <location>
        <begin position="203"/>
        <end position="214"/>
    </location>
</feature>
<organism evidence="2 3">
    <name type="scientific">Parvicella tangerina</name>
    <dbReference type="NCBI Taxonomy" id="2829795"/>
    <lineage>
        <taxon>Bacteria</taxon>
        <taxon>Pseudomonadati</taxon>
        <taxon>Bacteroidota</taxon>
        <taxon>Flavobacteriia</taxon>
        <taxon>Flavobacteriales</taxon>
        <taxon>Parvicellaceae</taxon>
        <taxon>Parvicella</taxon>
    </lineage>
</organism>
<evidence type="ECO:0000313" key="3">
    <source>
        <dbReference type="Proteomes" id="UP000683507"/>
    </source>
</evidence>
<keyword evidence="3" id="KW-1185">Reference proteome</keyword>
<gene>
    <name evidence="2" type="ORF">CRYO30217_01696</name>
</gene>
<dbReference type="InterPro" id="IPR025636">
    <property type="entry name" value="DUF4294"/>
</dbReference>
<sequence length="228" mass="26370">MRLLGTFILLISIVSTWSQYQRPIPVVGQDSIPSYILDEADIVAFDAEFQKEYDRAKFYAVRVYEYAQIAAAMVNEFEDTLETMDRKWDQNKFLKQAKKDLKDEFGDEIANFSVNRGMYLMKIIHKETGLSAYEIIKKYNGGINALMWQSTMKFFGASLKHDYEPTGEDEALSVVLREIESGELKPYSRPAKTTKAKESLSKKEKKKMKKKKKKAEKEKEKAKKMASQ</sequence>
<proteinExistence type="predicted"/>
<evidence type="ECO:0000313" key="2">
    <source>
        <dbReference type="EMBL" id="CAG5081661.1"/>
    </source>
</evidence>